<gene>
    <name evidence="1" type="ORF">SDC9_180805</name>
</gene>
<proteinExistence type="predicted"/>
<dbReference type="EMBL" id="VSSQ01085761">
    <property type="protein sequence ID" value="MPN33320.1"/>
    <property type="molecule type" value="Genomic_DNA"/>
</dbReference>
<accession>A0A645H3P2</accession>
<organism evidence="1">
    <name type="scientific">bioreactor metagenome</name>
    <dbReference type="NCBI Taxonomy" id="1076179"/>
    <lineage>
        <taxon>unclassified sequences</taxon>
        <taxon>metagenomes</taxon>
        <taxon>ecological metagenomes</taxon>
    </lineage>
</organism>
<protein>
    <submittedName>
        <fullName evidence="1">Uncharacterized protein</fullName>
    </submittedName>
</protein>
<name>A0A645H3P2_9ZZZZ</name>
<evidence type="ECO:0000313" key="1">
    <source>
        <dbReference type="EMBL" id="MPN33320.1"/>
    </source>
</evidence>
<dbReference type="AlphaFoldDB" id="A0A645H3P2"/>
<reference evidence="1" key="1">
    <citation type="submission" date="2019-08" db="EMBL/GenBank/DDBJ databases">
        <authorList>
            <person name="Kucharzyk K."/>
            <person name="Murdoch R.W."/>
            <person name="Higgins S."/>
            <person name="Loffler F."/>
        </authorList>
    </citation>
    <scope>NUCLEOTIDE SEQUENCE</scope>
</reference>
<comment type="caution">
    <text evidence="1">The sequence shown here is derived from an EMBL/GenBank/DDBJ whole genome shotgun (WGS) entry which is preliminary data.</text>
</comment>
<sequence length="68" mass="7462">MRHGIQQIALAEADVSLQQHVERFRFREPVGIGFAPVAKHERNLPLPNIGIYVFVEGIKGLAAIDVGA</sequence>